<keyword evidence="2" id="KW-1185">Reference proteome</keyword>
<gene>
    <name evidence="1" type="ORF">JYA64_10505</name>
</gene>
<name>A0ABS2ZBZ3_9BACL</name>
<proteinExistence type="predicted"/>
<accession>A0ABS2ZBZ3</accession>
<dbReference type="RefSeq" id="WP_188402585.1">
    <property type="nucleotide sequence ID" value="NZ_BMCE01000002.1"/>
</dbReference>
<dbReference type="Proteomes" id="UP001319060">
    <property type="component" value="Unassembled WGS sequence"/>
</dbReference>
<evidence type="ECO:0000313" key="2">
    <source>
        <dbReference type="Proteomes" id="UP001319060"/>
    </source>
</evidence>
<organism evidence="1 2">
    <name type="scientific">Fictibacillus barbaricus</name>
    <dbReference type="NCBI Taxonomy" id="182136"/>
    <lineage>
        <taxon>Bacteria</taxon>
        <taxon>Bacillati</taxon>
        <taxon>Bacillota</taxon>
        <taxon>Bacilli</taxon>
        <taxon>Bacillales</taxon>
        <taxon>Fictibacillaceae</taxon>
        <taxon>Fictibacillus</taxon>
    </lineage>
</organism>
<evidence type="ECO:0000313" key="1">
    <source>
        <dbReference type="EMBL" id="MBN3545725.1"/>
    </source>
</evidence>
<sequence length="52" mass="6054">MLFTLFIISQGYLLYKLVMPIENQTKSRSQELSYSSNNQINVYMKKVADPHA</sequence>
<protein>
    <submittedName>
        <fullName evidence="1">Uncharacterized protein</fullName>
    </submittedName>
</protein>
<reference evidence="1 2" key="1">
    <citation type="submission" date="2021-01" db="EMBL/GenBank/DDBJ databases">
        <title>Genome Sequencing of Type Strains.</title>
        <authorList>
            <person name="Lemaire J.F."/>
            <person name="Inderbitzin P."/>
            <person name="Collins S.B."/>
            <person name="Wespe N."/>
            <person name="Knight-Connoni V."/>
        </authorList>
    </citation>
    <scope>NUCLEOTIDE SEQUENCE [LARGE SCALE GENOMIC DNA]</scope>
    <source>
        <strain evidence="1 2">DSM 14730</strain>
    </source>
</reference>
<dbReference type="EMBL" id="JAFHKS010000043">
    <property type="protein sequence ID" value="MBN3545725.1"/>
    <property type="molecule type" value="Genomic_DNA"/>
</dbReference>
<comment type="caution">
    <text evidence="1">The sequence shown here is derived from an EMBL/GenBank/DDBJ whole genome shotgun (WGS) entry which is preliminary data.</text>
</comment>